<dbReference type="InterPro" id="IPR046373">
    <property type="entry name" value="Acyl-CoA_Oxase/DH_mid-dom_sf"/>
</dbReference>
<dbReference type="PANTHER" id="PTHR43884:SF9">
    <property type="entry name" value="COMPLEX I ASSEMBLY FACTOR ACAD9, MITOCHONDRIAL"/>
    <property type="match status" value="1"/>
</dbReference>
<feature type="domain" description="Acyl-CoA oxidase/dehydrogenase middle" evidence="7">
    <location>
        <begin position="127"/>
        <end position="221"/>
    </location>
</feature>
<dbReference type="Proteomes" id="UP001500979">
    <property type="component" value="Unassembled WGS sequence"/>
</dbReference>
<evidence type="ECO:0000259" key="6">
    <source>
        <dbReference type="Pfam" id="PF00441"/>
    </source>
</evidence>
<accession>A0ABN3V9X4</accession>
<dbReference type="InterPro" id="IPR037069">
    <property type="entry name" value="AcylCoA_DH/ox_N_sf"/>
</dbReference>
<dbReference type="PANTHER" id="PTHR43884">
    <property type="entry name" value="ACYL-COA DEHYDROGENASE"/>
    <property type="match status" value="1"/>
</dbReference>
<comment type="caution">
    <text evidence="9">The sequence shown here is derived from an EMBL/GenBank/DDBJ whole genome shotgun (WGS) entry which is preliminary data.</text>
</comment>
<evidence type="ECO:0000256" key="4">
    <source>
        <dbReference type="ARBA" id="ARBA00022827"/>
    </source>
</evidence>
<dbReference type="Gene3D" id="2.40.110.10">
    <property type="entry name" value="Butyryl-CoA Dehydrogenase, subunit A, domain 2"/>
    <property type="match status" value="1"/>
</dbReference>
<dbReference type="Pfam" id="PF02771">
    <property type="entry name" value="Acyl-CoA_dh_N"/>
    <property type="match status" value="1"/>
</dbReference>
<dbReference type="CDD" id="cd00567">
    <property type="entry name" value="ACAD"/>
    <property type="match status" value="1"/>
</dbReference>
<dbReference type="InterPro" id="IPR036250">
    <property type="entry name" value="AcylCo_DH-like_C"/>
</dbReference>
<dbReference type="Gene3D" id="1.10.540.10">
    <property type="entry name" value="Acyl-CoA dehydrogenase/oxidase, N-terminal domain"/>
    <property type="match status" value="1"/>
</dbReference>
<evidence type="ECO:0000256" key="5">
    <source>
        <dbReference type="RuleBase" id="RU362125"/>
    </source>
</evidence>
<comment type="similarity">
    <text evidence="2 5">Belongs to the acyl-CoA dehydrogenase family.</text>
</comment>
<dbReference type="Gene3D" id="1.20.140.10">
    <property type="entry name" value="Butyryl-CoA Dehydrogenase, subunit A, domain 3"/>
    <property type="match status" value="1"/>
</dbReference>
<feature type="domain" description="Acyl-CoA dehydrogenase/oxidase C-terminal" evidence="6">
    <location>
        <begin position="234"/>
        <end position="374"/>
    </location>
</feature>
<dbReference type="InterPro" id="IPR009100">
    <property type="entry name" value="AcylCoA_DH/oxidase_NM_dom_sf"/>
</dbReference>
<name>A0ABN3V9X4_9PSEU</name>
<dbReference type="EMBL" id="BAAAUX010000011">
    <property type="protein sequence ID" value="GAA2785774.1"/>
    <property type="molecule type" value="Genomic_DNA"/>
</dbReference>
<comment type="cofactor">
    <cofactor evidence="1 5">
        <name>FAD</name>
        <dbReference type="ChEBI" id="CHEBI:57692"/>
    </cofactor>
</comment>
<dbReference type="SUPFAM" id="SSF47203">
    <property type="entry name" value="Acyl-CoA dehydrogenase C-terminal domain-like"/>
    <property type="match status" value="1"/>
</dbReference>
<keyword evidence="10" id="KW-1185">Reference proteome</keyword>
<evidence type="ECO:0000256" key="2">
    <source>
        <dbReference type="ARBA" id="ARBA00009347"/>
    </source>
</evidence>
<organism evidence="9 10">
    <name type="scientific">Saccharopolyspora taberi</name>
    <dbReference type="NCBI Taxonomy" id="60895"/>
    <lineage>
        <taxon>Bacteria</taxon>
        <taxon>Bacillati</taxon>
        <taxon>Actinomycetota</taxon>
        <taxon>Actinomycetes</taxon>
        <taxon>Pseudonocardiales</taxon>
        <taxon>Pseudonocardiaceae</taxon>
        <taxon>Saccharopolyspora</taxon>
    </lineage>
</organism>
<keyword evidence="5" id="KW-0560">Oxidoreductase</keyword>
<evidence type="ECO:0008006" key="11">
    <source>
        <dbReference type="Google" id="ProtNLM"/>
    </source>
</evidence>
<dbReference type="InterPro" id="IPR013786">
    <property type="entry name" value="AcylCoA_DH/ox_N"/>
</dbReference>
<gene>
    <name evidence="9" type="ORF">GCM10010470_19970</name>
</gene>
<evidence type="ECO:0000256" key="1">
    <source>
        <dbReference type="ARBA" id="ARBA00001974"/>
    </source>
</evidence>
<feature type="domain" description="Acyl-CoA dehydrogenase/oxidase N-terminal" evidence="8">
    <location>
        <begin position="17"/>
        <end position="120"/>
    </location>
</feature>
<evidence type="ECO:0000313" key="10">
    <source>
        <dbReference type="Proteomes" id="UP001500979"/>
    </source>
</evidence>
<sequence length="518" mass="55325">MESTGEGRSETAVATEILEFLRGYAGQRLDSRRMDERRSLPPSLVSDFAAAGLFGLQVPAQYQGLELPHRETLRVVTQLGAIDANLMVLAGVHNTLGTPPVTHFAPERVKKEVLPEVAQGRRLITSAISEPGMGSHVNAITAHAAKRPDGSYVLNGDKQWISLGADAGYVNVFARLHDERGKPIGITGFLVDTATPGFDRGPEVLTLGLKAVPQNRLTFNDLHVAADSLLGAEGEGLAAAKAAFMLGRVTLAAGGLGAMMRATELAHRFARRREVATGLLAENGRIQQILADSAAATQAVETLVQHIGTGLDEDGAVADELLFTAKILGCELMWQVVDSCVQLMGARGYVDTNVVGQFFRDYRLFRIFEGSTEAVTVYLGTTILNKPGKFTALLDELAEPGVRELGAEVVELATATATTNDQQRHVLANAVGNMACWTVLAAVTAAAADGGQMRAYSAAWCERQLRERLRDARSGVAVDLPTSDFLAEHIAGYGASIGDVEQRTLGEQNGMDQLLLRG</sequence>
<dbReference type="Pfam" id="PF00441">
    <property type="entry name" value="Acyl-CoA_dh_1"/>
    <property type="match status" value="1"/>
</dbReference>
<dbReference type="RefSeq" id="WP_344679256.1">
    <property type="nucleotide sequence ID" value="NZ_BAAAUX010000011.1"/>
</dbReference>
<protein>
    <recommendedName>
        <fullName evidence="11">Acyl-CoA dehydrogenase</fullName>
    </recommendedName>
</protein>
<proteinExistence type="inferred from homology"/>
<dbReference type="InterPro" id="IPR006091">
    <property type="entry name" value="Acyl-CoA_Oxase/DH_mid-dom"/>
</dbReference>
<keyword evidence="3 5" id="KW-0285">Flavoprotein</keyword>
<dbReference type="Pfam" id="PF02770">
    <property type="entry name" value="Acyl-CoA_dh_M"/>
    <property type="match status" value="1"/>
</dbReference>
<reference evidence="9 10" key="1">
    <citation type="journal article" date="2019" name="Int. J. Syst. Evol. Microbiol.">
        <title>The Global Catalogue of Microorganisms (GCM) 10K type strain sequencing project: providing services to taxonomists for standard genome sequencing and annotation.</title>
        <authorList>
            <consortium name="The Broad Institute Genomics Platform"/>
            <consortium name="The Broad Institute Genome Sequencing Center for Infectious Disease"/>
            <person name="Wu L."/>
            <person name="Ma J."/>
        </authorList>
    </citation>
    <scope>NUCLEOTIDE SEQUENCE [LARGE SCALE GENOMIC DNA]</scope>
    <source>
        <strain evidence="9 10">JCM 9383</strain>
    </source>
</reference>
<evidence type="ECO:0000259" key="8">
    <source>
        <dbReference type="Pfam" id="PF02771"/>
    </source>
</evidence>
<evidence type="ECO:0000256" key="3">
    <source>
        <dbReference type="ARBA" id="ARBA00022630"/>
    </source>
</evidence>
<keyword evidence="4 5" id="KW-0274">FAD</keyword>
<evidence type="ECO:0000313" key="9">
    <source>
        <dbReference type="EMBL" id="GAA2785774.1"/>
    </source>
</evidence>
<dbReference type="InterPro" id="IPR009075">
    <property type="entry name" value="AcylCo_DH/oxidase_C"/>
</dbReference>
<dbReference type="SUPFAM" id="SSF56645">
    <property type="entry name" value="Acyl-CoA dehydrogenase NM domain-like"/>
    <property type="match status" value="1"/>
</dbReference>
<evidence type="ECO:0000259" key="7">
    <source>
        <dbReference type="Pfam" id="PF02770"/>
    </source>
</evidence>